<organism evidence="3 4">
    <name type="scientific">Triparma verrucosa</name>
    <dbReference type="NCBI Taxonomy" id="1606542"/>
    <lineage>
        <taxon>Eukaryota</taxon>
        <taxon>Sar</taxon>
        <taxon>Stramenopiles</taxon>
        <taxon>Ochrophyta</taxon>
        <taxon>Bolidophyceae</taxon>
        <taxon>Parmales</taxon>
        <taxon>Triparmaceae</taxon>
        <taxon>Triparma</taxon>
    </lineage>
</organism>
<comment type="caution">
    <text evidence="3">The sequence shown here is derived from an EMBL/GenBank/DDBJ whole genome shotgun (WGS) entry which is preliminary data.</text>
</comment>
<sequence>MQHLAHILLFLLAALTGLNLFPFSTASPPTTMAFNPLSTQISGRALRSGHDFWDHEFVIAPDTFSAVFVSVSFTSGEDANNDCDIECLEQKILEAKEQYNVSSWGRQEMVWSGEVYEITLQDMYDTYTWNPAYCDIVNTYSPLIELQGDVANELNLNHDISTDGDHDILVIFLPTAFGQDECRWDGMALVRGEVNQWSSTTTDFDPVWVRVYSDSPVVGHEMGHTMGLAHAGIDSNNNGECDSYSAITCEYGDFTSMMGNPSAVRSLSLPHRVMLGMLNMDDGDERFTHEVIIDSNTTATFQLANLNVESLDDVEDGTFLGLYLEAFNDDWQFDGAYSISFMAADGWMDDSSYPRLGDRVMVHYVKKTDGGAVPFTPEFNVIKVVKTGGEGILFSDDDWIIEVLQISNNTANVSITFECPLCERAPDDLVEKIKNFDFVKWFGDNKSILIPSLAIFGSVCLVILACMFCSYRRNSTASRRRPSSRKIVRGSSVEYPATVVDFNDAEAEPSAPPYPNVEVSY</sequence>
<evidence type="ECO:0000313" key="3">
    <source>
        <dbReference type="EMBL" id="GMI13511.1"/>
    </source>
</evidence>
<gene>
    <name evidence="3" type="ORF">TrVE_jg11286</name>
</gene>
<evidence type="ECO:0000256" key="2">
    <source>
        <dbReference type="SAM" id="SignalP"/>
    </source>
</evidence>
<evidence type="ECO:0000256" key="1">
    <source>
        <dbReference type="SAM" id="Phobius"/>
    </source>
</evidence>
<dbReference type="Pfam" id="PF13688">
    <property type="entry name" value="Reprolysin_5"/>
    <property type="match status" value="1"/>
</dbReference>
<proteinExistence type="predicted"/>
<protein>
    <recommendedName>
        <fullName evidence="5">Peptidase M11 gametolysin domain-containing protein</fullName>
    </recommendedName>
</protein>
<dbReference type="SUPFAM" id="SSF55486">
    <property type="entry name" value="Metalloproteases ('zincins'), catalytic domain"/>
    <property type="match status" value="1"/>
</dbReference>
<reference evidence="4" key="1">
    <citation type="journal article" date="2023" name="Commun. Biol.">
        <title>Genome analysis of Parmales, the sister group of diatoms, reveals the evolutionary specialization of diatoms from phago-mixotrophs to photoautotrophs.</title>
        <authorList>
            <person name="Ban H."/>
            <person name="Sato S."/>
            <person name="Yoshikawa S."/>
            <person name="Yamada K."/>
            <person name="Nakamura Y."/>
            <person name="Ichinomiya M."/>
            <person name="Sato N."/>
            <person name="Blanc-Mathieu R."/>
            <person name="Endo H."/>
            <person name="Kuwata A."/>
            <person name="Ogata H."/>
        </authorList>
    </citation>
    <scope>NUCLEOTIDE SEQUENCE [LARGE SCALE GENOMIC DNA]</scope>
    <source>
        <strain evidence="4">NIES 3699</strain>
    </source>
</reference>
<feature type="transmembrane region" description="Helical" evidence="1">
    <location>
        <begin position="448"/>
        <end position="471"/>
    </location>
</feature>
<feature type="signal peptide" evidence="2">
    <location>
        <begin position="1"/>
        <end position="26"/>
    </location>
</feature>
<keyword evidence="1" id="KW-0812">Transmembrane</keyword>
<dbReference type="EMBL" id="BRXX01000470">
    <property type="protein sequence ID" value="GMI13511.1"/>
    <property type="molecule type" value="Genomic_DNA"/>
</dbReference>
<keyword evidence="2" id="KW-0732">Signal</keyword>
<dbReference type="AlphaFoldDB" id="A0A9W7FK76"/>
<keyword evidence="4" id="KW-1185">Reference proteome</keyword>
<evidence type="ECO:0000313" key="4">
    <source>
        <dbReference type="Proteomes" id="UP001165160"/>
    </source>
</evidence>
<evidence type="ECO:0008006" key="5">
    <source>
        <dbReference type="Google" id="ProtNLM"/>
    </source>
</evidence>
<dbReference type="Proteomes" id="UP001165160">
    <property type="component" value="Unassembled WGS sequence"/>
</dbReference>
<keyword evidence="1" id="KW-1133">Transmembrane helix</keyword>
<keyword evidence="1" id="KW-0472">Membrane</keyword>
<name>A0A9W7FK76_9STRA</name>
<feature type="chain" id="PRO_5040937866" description="Peptidase M11 gametolysin domain-containing protein" evidence="2">
    <location>
        <begin position="27"/>
        <end position="521"/>
    </location>
</feature>
<accession>A0A9W7FK76</accession>